<feature type="region of interest" description="Disordered" evidence="1">
    <location>
        <begin position="45"/>
        <end position="83"/>
    </location>
</feature>
<accession>A0ABR0ECC0</accession>
<reference evidence="2 3" key="1">
    <citation type="journal article" date="2023" name="G3 (Bethesda)">
        <title>A chromosome-level genome assembly of Zasmidium syzygii isolated from banana leaves.</title>
        <authorList>
            <person name="van Westerhoven A.C."/>
            <person name="Mehrabi R."/>
            <person name="Talebi R."/>
            <person name="Steentjes M.B.F."/>
            <person name="Corcolon B."/>
            <person name="Chong P.A."/>
            <person name="Kema G.H.J."/>
            <person name="Seidl M.F."/>
        </authorList>
    </citation>
    <scope>NUCLEOTIDE SEQUENCE [LARGE SCALE GENOMIC DNA]</scope>
    <source>
        <strain evidence="2 3">P124</strain>
    </source>
</reference>
<comment type="caution">
    <text evidence="2">The sequence shown here is derived from an EMBL/GenBank/DDBJ whole genome shotgun (WGS) entry which is preliminary data.</text>
</comment>
<proteinExistence type="predicted"/>
<evidence type="ECO:0000313" key="2">
    <source>
        <dbReference type="EMBL" id="KAK4499019.1"/>
    </source>
</evidence>
<keyword evidence="3" id="KW-1185">Reference proteome</keyword>
<name>A0ABR0ECC0_ZASCE</name>
<feature type="compositionally biased region" description="Basic and acidic residues" evidence="1">
    <location>
        <begin position="128"/>
        <end position="145"/>
    </location>
</feature>
<feature type="compositionally biased region" description="Low complexity" evidence="1">
    <location>
        <begin position="52"/>
        <end position="63"/>
    </location>
</feature>
<evidence type="ECO:0000313" key="3">
    <source>
        <dbReference type="Proteomes" id="UP001305779"/>
    </source>
</evidence>
<dbReference type="EMBL" id="JAXOVC010000007">
    <property type="protein sequence ID" value="KAK4499019.1"/>
    <property type="molecule type" value="Genomic_DNA"/>
</dbReference>
<dbReference type="Proteomes" id="UP001305779">
    <property type="component" value="Unassembled WGS sequence"/>
</dbReference>
<feature type="region of interest" description="Disordered" evidence="1">
    <location>
        <begin position="98"/>
        <end position="145"/>
    </location>
</feature>
<sequence length="145" mass="16230">MDCTDQTYRANPYYDFVTIDDGLCKDEAWFRASLDDIQQHPSLTQLRHLQDGNGSPSGSNGSSIAYRADGLERSSLDQTPFPEGDLISDQFFNSYCNTSPAAIDEPDGMTAEQTRRSRWMENAAQGSEPDKDGRLARRQAQNREA</sequence>
<evidence type="ECO:0000256" key="1">
    <source>
        <dbReference type="SAM" id="MobiDB-lite"/>
    </source>
</evidence>
<protein>
    <submittedName>
        <fullName evidence="2">Uncharacterized protein</fullName>
    </submittedName>
</protein>
<gene>
    <name evidence="2" type="ORF">PRZ48_009531</name>
</gene>
<organism evidence="2 3">
    <name type="scientific">Zasmidium cellare</name>
    <name type="common">Wine cellar mold</name>
    <name type="synonym">Racodium cellare</name>
    <dbReference type="NCBI Taxonomy" id="395010"/>
    <lineage>
        <taxon>Eukaryota</taxon>
        <taxon>Fungi</taxon>
        <taxon>Dikarya</taxon>
        <taxon>Ascomycota</taxon>
        <taxon>Pezizomycotina</taxon>
        <taxon>Dothideomycetes</taxon>
        <taxon>Dothideomycetidae</taxon>
        <taxon>Mycosphaerellales</taxon>
        <taxon>Mycosphaerellaceae</taxon>
        <taxon>Zasmidium</taxon>
    </lineage>
</organism>